<feature type="domain" description="BRCT" evidence="3">
    <location>
        <begin position="342"/>
        <end position="434"/>
    </location>
</feature>
<feature type="domain" description="BRCT" evidence="3">
    <location>
        <begin position="194"/>
        <end position="283"/>
    </location>
</feature>
<dbReference type="CDD" id="cd17727">
    <property type="entry name" value="BRCT_TopBP1_rpt6"/>
    <property type="match status" value="1"/>
</dbReference>
<gene>
    <name evidence="4" type="ORF">FBUS_05420</name>
</gene>
<dbReference type="FunFam" id="3.40.50.10190:FF:000010">
    <property type="entry name" value="DNA topoisomerase II binding protein 1"/>
    <property type="match status" value="1"/>
</dbReference>
<dbReference type="PANTHER" id="PTHR13561:SF20">
    <property type="entry name" value="DNA TOPOISOMERASE 2-BINDING PROTEIN 1"/>
    <property type="match status" value="1"/>
</dbReference>
<name>A0A8E0RQ76_9TREM</name>
<reference evidence="4" key="1">
    <citation type="submission" date="2019-05" db="EMBL/GenBank/DDBJ databases">
        <title>Annotation for the trematode Fasciolopsis buski.</title>
        <authorList>
            <person name="Choi Y.-J."/>
        </authorList>
    </citation>
    <scope>NUCLEOTIDE SEQUENCE</scope>
    <source>
        <strain evidence="4">HT</strain>
        <tissue evidence="4">Whole worm</tissue>
    </source>
</reference>
<dbReference type="FunFam" id="3.40.50.10190:FF:000018">
    <property type="entry name" value="DNA topoisomerase 2-binding protein 1"/>
    <property type="match status" value="1"/>
</dbReference>
<protein>
    <submittedName>
        <fullName evidence="4">DNA topoisomerase 2-binding protein 1</fullName>
    </submittedName>
</protein>
<feature type="domain" description="BRCT" evidence="3">
    <location>
        <begin position="525"/>
        <end position="598"/>
    </location>
</feature>
<evidence type="ECO:0000313" key="5">
    <source>
        <dbReference type="Proteomes" id="UP000728185"/>
    </source>
</evidence>
<dbReference type="InterPro" id="IPR001357">
    <property type="entry name" value="BRCT_dom"/>
</dbReference>
<dbReference type="EMBL" id="LUCM01007140">
    <property type="protein sequence ID" value="KAA0190376.1"/>
    <property type="molecule type" value="Genomic_DNA"/>
</dbReference>
<accession>A0A8E0RQ76</accession>
<dbReference type="CDD" id="cd17728">
    <property type="entry name" value="BRCT_TopBP1_rpt8"/>
    <property type="match status" value="1"/>
</dbReference>
<evidence type="ECO:0000256" key="1">
    <source>
        <dbReference type="ARBA" id="ARBA00022737"/>
    </source>
</evidence>
<feature type="domain" description="BRCT" evidence="3">
    <location>
        <begin position="1209"/>
        <end position="1293"/>
    </location>
</feature>
<feature type="domain" description="BRCT" evidence="3">
    <location>
        <begin position="851"/>
        <end position="964"/>
    </location>
</feature>
<dbReference type="OrthoDB" id="251770at2759"/>
<dbReference type="InterPro" id="IPR059215">
    <property type="entry name" value="BRCT2_TopBP1-like"/>
</dbReference>
<feature type="region of interest" description="Disordered" evidence="2">
    <location>
        <begin position="1371"/>
        <end position="1401"/>
    </location>
</feature>
<dbReference type="Pfam" id="PF21298">
    <property type="entry name" value="TopBP1_BRCT0"/>
    <property type="match status" value="1"/>
</dbReference>
<dbReference type="SMART" id="SM00292">
    <property type="entry name" value="BRCT"/>
    <property type="match status" value="7"/>
</dbReference>
<dbReference type="GO" id="GO:0033314">
    <property type="term" value="P:mitotic DNA replication checkpoint signaling"/>
    <property type="evidence" value="ECO:0007669"/>
    <property type="project" value="TreeGrafter"/>
</dbReference>
<sequence length="1432" mass="157820">MDKDKYEIVFINDYATALLTAAFDAVSAYENLSAKRLDAAEVMARYQTKPSKRTCFVFCRFEGECFEHLRSLGAAIYGPQIILHYIRENQPLPRVSHPLYSTALMRAVATVTSVTGSEREYLLSSIQMLHGQASRDLFDGINVVITPKVGSKKYLVGCSRGVNMLLPSWITEAWRLSAIQDPIDMMLPSFTERFRVPIFAQLVICVSGLSAEERKEVSDLVVKHGGRYSGMMKVGETTHLIIKHPSGLKYAHAKKWKIQIVNVNWLTESVSKGYALDEADYRVPETQENSSTPTCENNRRSFSFDNLSMISHASGTTTRIDETRVDARSAASFLHRSSSVPTERLVLSDCLIQLIECSREEYSKYSALVKELGGRLCTNLQDRVTEPLTHAVVGSMTSNVNAATMEKEVAYVRGSWLLACHEAKRRVPEEEHLIKPVEPNEAEQITVTDDIGTDDKTKRTMDTEDLQLINQYFGAGGLADIDDFNRENTLKPTASKVIKQSSHDASMVQTLCESRASDLDSTIAFRTGCFSGFSFFFHEEIPESDKLEISEAVRNVGGQAIENPHTANFIVTPFFIRCEPKMSPNAKLVTTSWVEHCIAASTICWDDLISEKAFTPLVRSGPLPLDGCVISLSGFVGRDRILLTRYSRALGAIVQDCFLCKAAPSRNLAASTHLVAAKLEGRKCPAAKQWGLPVVNRNWLYACAFQWKLTDTEAYPVGDTTTIPKLHSSETPAHPSLPKDHRLTEIQQNTQPRILSITDETKLASPAKVLTPINHAPILSKPSADTLCTPDWVQNRTDHTPDMNNSLRDSFGQPCRPSPPLSEQVARCLKKAVVRTAALPKRRLDLSDDGTEELPLKNVIVCVAKHLSSRQVELNGVAKQLGGDFKWVYDPQICTHIVTEYQNENGRVPSCTTDKAALVTPSPKANLYADVLAAKQDGKYLVHPRWLTACLATSRRLPESDFAPGTISYASPSACPRPEDNSPAAEPACKIPRTASSNLLGDVNRRLELMLGCANKVIESAQAKDIEAVDAALAGSSKSTFQTGGSRGPLQLNSPLREEGELDGERAAVSLLGDTSTSGPRRLRRNTRRVVNGQSIPNGVRWQYEDAPPRSPMDCTAASVETTGTPRGMRSPTPTNPGQGIVGIDHLTSRDVARRDLLSTTELPSNDPHETSSMQPPSAQQTPNTTKLGGPTTVVGKNGESNRDQKILKPVVSFSGLAADERDQYAAIVTDLGGEVDNQLTLGEKATHLIVHTPTRSEKCLICLSSGRWMLHKSYLDACLRESRWVDETPYEWGGPGTEPLLMQLSPAISTRGGLQQQHQKQQATQIRELARSARRWRIVGGGAFKNWRVIFGPGCDKETSFRRVIESGGGQVLSSQPPYPPPTAVTHSFAKRRPNTTNPPLPSGYQWLRIDYLCAYLIAGQEVPRDEFLLC</sequence>
<keyword evidence="1" id="KW-0677">Repeat</keyword>
<evidence type="ECO:0000256" key="2">
    <source>
        <dbReference type="SAM" id="MobiDB-lite"/>
    </source>
</evidence>
<dbReference type="InterPro" id="IPR049542">
    <property type="entry name" value="TopBP1-like_BRCT0"/>
</dbReference>
<feature type="compositionally biased region" description="Basic and acidic residues" evidence="2">
    <location>
        <begin position="1147"/>
        <end position="1157"/>
    </location>
</feature>
<comment type="caution">
    <text evidence="4">The sequence shown here is derived from an EMBL/GenBank/DDBJ whole genome shotgun (WGS) entry which is preliminary data.</text>
</comment>
<feature type="region of interest" description="Disordered" evidence="2">
    <location>
        <begin position="1100"/>
        <end position="1202"/>
    </location>
</feature>
<dbReference type="PANTHER" id="PTHR13561">
    <property type="entry name" value="DNA REPLICATION REGULATOR DPB11-RELATED"/>
    <property type="match status" value="1"/>
</dbReference>
<dbReference type="PROSITE" id="PS50172">
    <property type="entry name" value="BRCT"/>
    <property type="match status" value="6"/>
</dbReference>
<dbReference type="GO" id="GO:0007095">
    <property type="term" value="P:mitotic G2 DNA damage checkpoint signaling"/>
    <property type="evidence" value="ECO:0007669"/>
    <property type="project" value="TreeGrafter"/>
</dbReference>
<feature type="domain" description="BRCT" evidence="3">
    <location>
        <begin position="620"/>
        <end position="717"/>
    </location>
</feature>
<feature type="compositionally biased region" description="Polar residues" evidence="2">
    <location>
        <begin position="1171"/>
        <end position="1187"/>
    </location>
</feature>
<keyword evidence="5" id="KW-1185">Reference proteome</keyword>
<dbReference type="Proteomes" id="UP000728185">
    <property type="component" value="Unassembled WGS sequence"/>
</dbReference>
<dbReference type="CDD" id="cd17731">
    <property type="entry name" value="BRCT_TopBP1_rpt2_like"/>
    <property type="match status" value="1"/>
</dbReference>
<proteinExistence type="predicted"/>
<evidence type="ECO:0000313" key="4">
    <source>
        <dbReference type="EMBL" id="KAA0190376.1"/>
    </source>
</evidence>
<dbReference type="Pfam" id="PF16589">
    <property type="entry name" value="BRCT_2"/>
    <property type="match status" value="1"/>
</dbReference>
<dbReference type="GO" id="GO:0006270">
    <property type="term" value="P:DNA replication initiation"/>
    <property type="evidence" value="ECO:0007669"/>
    <property type="project" value="TreeGrafter"/>
</dbReference>
<dbReference type="InterPro" id="IPR049936">
    <property type="entry name" value="TopBP1_BRCT_8"/>
</dbReference>
<dbReference type="CDD" id="cd17738">
    <property type="entry name" value="BRCT_TopBP1_rpt7"/>
    <property type="match status" value="1"/>
</dbReference>
<dbReference type="Pfam" id="PF00533">
    <property type="entry name" value="BRCT"/>
    <property type="match status" value="1"/>
</dbReference>
<dbReference type="Pfam" id="PF12738">
    <property type="entry name" value="PTCB-BRCT"/>
    <property type="match status" value="2"/>
</dbReference>
<dbReference type="Gene3D" id="3.40.50.10190">
    <property type="entry name" value="BRCT domain"/>
    <property type="match status" value="9"/>
</dbReference>
<dbReference type="SUPFAM" id="SSF52113">
    <property type="entry name" value="BRCT domain"/>
    <property type="match status" value="7"/>
</dbReference>
<organism evidence="4 5">
    <name type="scientific">Fasciolopsis buskii</name>
    <dbReference type="NCBI Taxonomy" id="27845"/>
    <lineage>
        <taxon>Eukaryota</taxon>
        <taxon>Metazoa</taxon>
        <taxon>Spiralia</taxon>
        <taxon>Lophotrochozoa</taxon>
        <taxon>Platyhelminthes</taxon>
        <taxon>Trematoda</taxon>
        <taxon>Digenea</taxon>
        <taxon>Plagiorchiida</taxon>
        <taxon>Echinostomata</taxon>
        <taxon>Echinostomatoidea</taxon>
        <taxon>Fasciolidae</taxon>
        <taxon>Fasciolopsis</taxon>
    </lineage>
</organism>
<dbReference type="InterPro" id="IPR036420">
    <property type="entry name" value="BRCT_dom_sf"/>
</dbReference>
<evidence type="ECO:0000259" key="3">
    <source>
        <dbReference type="PROSITE" id="PS50172"/>
    </source>
</evidence>